<evidence type="ECO:0000313" key="1">
    <source>
        <dbReference type="EMBL" id="PFX28114.1"/>
    </source>
</evidence>
<organism evidence="1 2">
    <name type="scientific">Stylophora pistillata</name>
    <name type="common">Smooth cauliflower coral</name>
    <dbReference type="NCBI Taxonomy" id="50429"/>
    <lineage>
        <taxon>Eukaryota</taxon>
        <taxon>Metazoa</taxon>
        <taxon>Cnidaria</taxon>
        <taxon>Anthozoa</taxon>
        <taxon>Hexacorallia</taxon>
        <taxon>Scleractinia</taxon>
        <taxon>Astrocoeniina</taxon>
        <taxon>Pocilloporidae</taxon>
        <taxon>Stylophora</taxon>
    </lineage>
</organism>
<dbReference type="Proteomes" id="UP000225706">
    <property type="component" value="Unassembled WGS sequence"/>
</dbReference>
<gene>
    <name evidence="1" type="primary">Hnmt</name>
    <name evidence="1" type="ORF">AWC38_SpisGene7150</name>
</gene>
<evidence type="ECO:0000313" key="2">
    <source>
        <dbReference type="Proteomes" id="UP000225706"/>
    </source>
</evidence>
<protein>
    <submittedName>
        <fullName evidence="1">Histamine N-methyltransferase</fullName>
    </submittedName>
</protein>
<sequence length="198" mass="22871">MTSLPLQFGEHYFKSGQVILEKSQQRSKNVKLLREQLPPLVETLFVTCKQRSCLNVLSVGGGSGEIDLEFLKIVTEELKKRHDLMYSITLKQNTKWHGKRKDKGIYDTAEKITRAADDNGWKYDIHTQEYSIDVTEVFDENSTNGNLLLDFLTHTENFRETADKQLVKETLELIEDLTTVNNGKRLGKKRDSLVFIYK</sequence>
<dbReference type="EMBL" id="LSMT01000089">
    <property type="protein sequence ID" value="PFX28114.1"/>
    <property type="molecule type" value="Genomic_DNA"/>
</dbReference>
<keyword evidence="1" id="KW-0489">Methyltransferase</keyword>
<dbReference type="InterPro" id="IPR029063">
    <property type="entry name" value="SAM-dependent_MTases_sf"/>
</dbReference>
<keyword evidence="2" id="KW-1185">Reference proteome</keyword>
<comment type="caution">
    <text evidence="1">The sequence shown here is derived from an EMBL/GenBank/DDBJ whole genome shotgun (WGS) entry which is preliminary data.</text>
</comment>
<dbReference type="GO" id="GO:0008168">
    <property type="term" value="F:methyltransferase activity"/>
    <property type="evidence" value="ECO:0007669"/>
    <property type="project" value="UniProtKB-KW"/>
</dbReference>
<dbReference type="Gene3D" id="3.40.50.150">
    <property type="entry name" value="Vaccinia Virus protein VP39"/>
    <property type="match status" value="2"/>
</dbReference>
<dbReference type="OrthoDB" id="5956379at2759"/>
<dbReference type="AlphaFoldDB" id="A0A2B4SBQ7"/>
<dbReference type="GO" id="GO:0032259">
    <property type="term" value="P:methylation"/>
    <property type="evidence" value="ECO:0007669"/>
    <property type="project" value="UniProtKB-KW"/>
</dbReference>
<reference evidence="2" key="1">
    <citation type="journal article" date="2017" name="bioRxiv">
        <title>Comparative analysis of the genomes of Stylophora pistillata and Acropora digitifera provides evidence for extensive differences between species of corals.</title>
        <authorList>
            <person name="Voolstra C.R."/>
            <person name="Li Y."/>
            <person name="Liew Y.J."/>
            <person name="Baumgarten S."/>
            <person name="Zoccola D."/>
            <person name="Flot J.-F."/>
            <person name="Tambutte S."/>
            <person name="Allemand D."/>
            <person name="Aranda M."/>
        </authorList>
    </citation>
    <scope>NUCLEOTIDE SEQUENCE [LARGE SCALE GENOMIC DNA]</scope>
</reference>
<keyword evidence="1" id="KW-0808">Transferase</keyword>
<name>A0A2B4SBQ7_STYPI</name>
<dbReference type="SUPFAM" id="SSF53335">
    <property type="entry name" value="S-adenosyl-L-methionine-dependent methyltransferases"/>
    <property type="match status" value="1"/>
</dbReference>
<proteinExistence type="predicted"/>
<accession>A0A2B4SBQ7</accession>